<dbReference type="RefSeq" id="WP_090631888.1">
    <property type="nucleotide sequence ID" value="NZ_FOQO01000015.1"/>
</dbReference>
<dbReference type="GO" id="GO:0004222">
    <property type="term" value="F:metalloendopeptidase activity"/>
    <property type="evidence" value="ECO:0007669"/>
    <property type="project" value="TreeGrafter"/>
</dbReference>
<dbReference type="STRING" id="1477437.SAMN05444682_11526"/>
<feature type="chain" id="PRO_5011543920" evidence="1">
    <location>
        <begin position="22"/>
        <end position="426"/>
    </location>
</feature>
<name>A0A1I3UTQ5_9SPHI</name>
<accession>A0A1I3UTQ5</accession>
<dbReference type="AlphaFoldDB" id="A0A1I3UTQ5"/>
<dbReference type="EMBL" id="FOQO01000015">
    <property type="protein sequence ID" value="SFJ85466.1"/>
    <property type="molecule type" value="Genomic_DNA"/>
</dbReference>
<evidence type="ECO:0000256" key="1">
    <source>
        <dbReference type="SAM" id="SignalP"/>
    </source>
</evidence>
<evidence type="ECO:0000313" key="3">
    <source>
        <dbReference type="EMBL" id="SFJ85466.1"/>
    </source>
</evidence>
<proteinExistence type="predicted"/>
<protein>
    <submittedName>
        <fullName evidence="3">Peptidase family M23</fullName>
    </submittedName>
</protein>
<reference evidence="3 4" key="1">
    <citation type="submission" date="2016-10" db="EMBL/GenBank/DDBJ databases">
        <authorList>
            <person name="de Groot N.N."/>
        </authorList>
    </citation>
    <scope>NUCLEOTIDE SEQUENCE [LARGE SCALE GENOMIC DNA]</scope>
    <source>
        <strain evidence="3 4">RK1</strain>
    </source>
</reference>
<dbReference type="InterPro" id="IPR016047">
    <property type="entry name" value="M23ase_b-sheet_dom"/>
</dbReference>
<sequence>MNNPRCTMRYALLLLIGFSAACSDQFIGTLFKSQSPHQRYLKQLSNAGLESSVIYQQWLQASIQSLADPTAVTVPHQESAYIASDKPTAIGYLFAARQGERIHIDVTVNSLDSVQLFIDLFEAPPDTAVVPKHLISADTAATLTWDVRQDGQYLLRIQPELLAELSFRLRLTAEASLASPVTPDVRQHIGSVFGDARDGGSRKHEGIDIFAARHTPVVAAADGVVRIGTNRLGGNVIWLRPKNRSISLYYAHLDSQLVTTGQSVIAGDTLGLIGNTGNAKTTPPHLHFGIYGRGGALDPLPFLQPGKSIPPKISADTTRNGDTLRASQPLFPGASRHMPVFVEATYRNGYRVTMPDSSKRFVTQKQVTSLSRLRSLQFAEQRILYAQPDTAAARITKLEAGKQTQVIAEYLDFLLVEGPIRGWVQR</sequence>
<dbReference type="CDD" id="cd12797">
    <property type="entry name" value="M23_peptidase"/>
    <property type="match status" value="1"/>
</dbReference>
<organism evidence="3 4">
    <name type="scientific">Parapedobacter indicus</name>
    <dbReference type="NCBI Taxonomy" id="1477437"/>
    <lineage>
        <taxon>Bacteria</taxon>
        <taxon>Pseudomonadati</taxon>
        <taxon>Bacteroidota</taxon>
        <taxon>Sphingobacteriia</taxon>
        <taxon>Sphingobacteriales</taxon>
        <taxon>Sphingobacteriaceae</taxon>
        <taxon>Parapedobacter</taxon>
    </lineage>
</organism>
<dbReference type="PANTHER" id="PTHR21666">
    <property type="entry name" value="PEPTIDASE-RELATED"/>
    <property type="match status" value="1"/>
</dbReference>
<evidence type="ECO:0000259" key="2">
    <source>
        <dbReference type="Pfam" id="PF01551"/>
    </source>
</evidence>
<feature type="signal peptide" evidence="1">
    <location>
        <begin position="1"/>
        <end position="21"/>
    </location>
</feature>
<keyword evidence="1" id="KW-0732">Signal</keyword>
<gene>
    <name evidence="3" type="ORF">SAMN05444682_11526</name>
</gene>
<dbReference type="PROSITE" id="PS51257">
    <property type="entry name" value="PROKAR_LIPOPROTEIN"/>
    <property type="match status" value="1"/>
</dbReference>
<dbReference type="InterPro" id="IPR050570">
    <property type="entry name" value="Cell_wall_metabolism_enzyme"/>
</dbReference>
<dbReference type="PANTHER" id="PTHR21666:SF268">
    <property type="entry name" value="PEPTIDASE M23 DOMAIN-CONTAINING PROTEIN"/>
    <property type="match status" value="1"/>
</dbReference>
<dbReference type="SUPFAM" id="SSF51261">
    <property type="entry name" value="Duplicated hybrid motif"/>
    <property type="match status" value="1"/>
</dbReference>
<dbReference type="Pfam" id="PF01551">
    <property type="entry name" value="Peptidase_M23"/>
    <property type="match status" value="1"/>
</dbReference>
<dbReference type="InterPro" id="IPR011055">
    <property type="entry name" value="Dup_hybrid_motif"/>
</dbReference>
<keyword evidence="4" id="KW-1185">Reference proteome</keyword>
<dbReference type="Gene3D" id="2.70.70.10">
    <property type="entry name" value="Glucose Permease (Domain IIA)"/>
    <property type="match status" value="1"/>
</dbReference>
<dbReference type="OrthoDB" id="9810477at2"/>
<evidence type="ECO:0000313" key="4">
    <source>
        <dbReference type="Proteomes" id="UP000198670"/>
    </source>
</evidence>
<dbReference type="Proteomes" id="UP000198670">
    <property type="component" value="Unassembled WGS sequence"/>
</dbReference>
<feature type="domain" description="M23ase beta-sheet core" evidence="2">
    <location>
        <begin position="203"/>
        <end position="299"/>
    </location>
</feature>